<dbReference type="EMBL" id="CAJPEV010000886">
    <property type="protein sequence ID" value="CAG0889304.1"/>
    <property type="molecule type" value="Genomic_DNA"/>
</dbReference>
<gene>
    <name evidence="2" type="ORF">DSTB1V02_LOCUS5432</name>
</gene>
<evidence type="ECO:0000256" key="1">
    <source>
        <dbReference type="SAM" id="MobiDB-lite"/>
    </source>
</evidence>
<evidence type="ECO:0000313" key="3">
    <source>
        <dbReference type="Proteomes" id="UP000677054"/>
    </source>
</evidence>
<accession>A0A7R9A6X8</accession>
<feature type="compositionally biased region" description="Low complexity" evidence="1">
    <location>
        <begin position="50"/>
        <end position="61"/>
    </location>
</feature>
<reference evidence="2" key="1">
    <citation type="submission" date="2020-11" db="EMBL/GenBank/DDBJ databases">
        <authorList>
            <person name="Tran Van P."/>
        </authorList>
    </citation>
    <scope>NUCLEOTIDE SEQUENCE</scope>
</reference>
<feature type="region of interest" description="Disordered" evidence="1">
    <location>
        <begin position="50"/>
        <end position="70"/>
    </location>
</feature>
<dbReference type="AlphaFoldDB" id="A0A7R9A6X8"/>
<proteinExistence type="predicted"/>
<protein>
    <submittedName>
        <fullName evidence="2">Uncharacterized protein</fullName>
    </submittedName>
</protein>
<dbReference type="EMBL" id="LR900403">
    <property type="protein sequence ID" value="CAD7245560.1"/>
    <property type="molecule type" value="Genomic_DNA"/>
</dbReference>
<evidence type="ECO:0000313" key="2">
    <source>
        <dbReference type="EMBL" id="CAD7245560.1"/>
    </source>
</evidence>
<dbReference type="Proteomes" id="UP000677054">
    <property type="component" value="Unassembled WGS sequence"/>
</dbReference>
<organism evidence="2">
    <name type="scientific">Darwinula stevensoni</name>
    <dbReference type="NCBI Taxonomy" id="69355"/>
    <lineage>
        <taxon>Eukaryota</taxon>
        <taxon>Metazoa</taxon>
        <taxon>Ecdysozoa</taxon>
        <taxon>Arthropoda</taxon>
        <taxon>Crustacea</taxon>
        <taxon>Oligostraca</taxon>
        <taxon>Ostracoda</taxon>
        <taxon>Podocopa</taxon>
        <taxon>Podocopida</taxon>
        <taxon>Darwinulocopina</taxon>
        <taxon>Darwinuloidea</taxon>
        <taxon>Darwinulidae</taxon>
        <taxon>Darwinula</taxon>
    </lineage>
</organism>
<keyword evidence="3" id="KW-1185">Reference proteome</keyword>
<name>A0A7R9A6X8_9CRUS</name>
<sequence>MACCTDADYDRGGELYYQELMAALKIGMVRWRNQYVHLALVAASGLLWTPSSSSSGVTLSDVSRDPSMAV</sequence>